<feature type="domain" description="F5/8 type C" evidence="2">
    <location>
        <begin position="710"/>
        <end position="832"/>
    </location>
</feature>
<dbReference type="Pfam" id="PF22633">
    <property type="entry name" value="F5_F8_type_C_2"/>
    <property type="match status" value="1"/>
</dbReference>
<dbReference type="InterPro" id="IPR036116">
    <property type="entry name" value="FN3_sf"/>
</dbReference>
<organism evidence="4 5">
    <name type="scientific">Paenibacillus roseopurpureus</name>
    <dbReference type="NCBI Taxonomy" id="2918901"/>
    <lineage>
        <taxon>Bacteria</taxon>
        <taxon>Bacillati</taxon>
        <taxon>Bacillota</taxon>
        <taxon>Bacilli</taxon>
        <taxon>Bacillales</taxon>
        <taxon>Paenibacillaceae</taxon>
        <taxon>Paenibacillus</taxon>
    </lineage>
</organism>
<evidence type="ECO:0000256" key="1">
    <source>
        <dbReference type="SAM" id="SignalP"/>
    </source>
</evidence>
<feature type="signal peptide" evidence="1">
    <location>
        <begin position="1"/>
        <end position="28"/>
    </location>
</feature>
<protein>
    <submittedName>
        <fullName evidence="4">Discoidin domain-containing protein</fullName>
    </submittedName>
</protein>
<dbReference type="SMART" id="SM00060">
    <property type="entry name" value="FN3"/>
    <property type="match status" value="1"/>
</dbReference>
<feature type="chain" id="PRO_5041716597" evidence="1">
    <location>
        <begin position="29"/>
        <end position="986"/>
    </location>
</feature>
<keyword evidence="1" id="KW-0732">Signal</keyword>
<name>A0AA96RLH2_9BACL</name>
<evidence type="ECO:0000313" key="5">
    <source>
        <dbReference type="Proteomes" id="UP001304650"/>
    </source>
</evidence>
<dbReference type="InterPro" id="IPR008979">
    <property type="entry name" value="Galactose-bd-like_sf"/>
</dbReference>
<evidence type="ECO:0000313" key="4">
    <source>
        <dbReference type="EMBL" id="WNR45409.1"/>
    </source>
</evidence>
<evidence type="ECO:0000259" key="2">
    <source>
        <dbReference type="PROSITE" id="PS50022"/>
    </source>
</evidence>
<keyword evidence="5" id="KW-1185">Reference proteome</keyword>
<dbReference type="RefSeq" id="WP_314802132.1">
    <property type="nucleotide sequence ID" value="NZ_CP130319.1"/>
</dbReference>
<feature type="domain" description="Fibronectin type-III" evidence="3">
    <location>
        <begin position="635"/>
        <end position="721"/>
    </location>
</feature>
<evidence type="ECO:0000259" key="3">
    <source>
        <dbReference type="PROSITE" id="PS50853"/>
    </source>
</evidence>
<accession>A0AA96RLH2</accession>
<dbReference type="KEGG" id="proo:MJB10_04545"/>
<feature type="domain" description="F5/8 type C" evidence="2">
    <location>
        <begin position="845"/>
        <end position="986"/>
    </location>
</feature>
<dbReference type="EMBL" id="CP130319">
    <property type="protein sequence ID" value="WNR45409.1"/>
    <property type="molecule type" value="Genomic_DNA"/>
</dbReference>
<dbReference type="InterPro" id="IPR013783">
    <property type="entry name" value="Ig-like_fold"/>
</dbReference>
<sequence>MSKMKSFMVIAFFCLLAGVILMPKQADAATVDYYVSTTGSDSPGTSGLSGSPWLTLANACSRVPASNGTTINTIHVLAGTFTESSVCNLNAGVNLVGAGVGQTTIKSTITHNFQGSPWNWDQNKFLIRAINSSNIIISDFKLDGLINSTPTRAHAGIMVHNGSNVTIRDVEISNFDYTGIYASALTYSTVYNAKLTDSGLADSIGSSGSIKLGDISDSSLHDMIIRDTRGGDGIDTYKYGWTSSNNSTPVMLTNVNFYNLDINVRQDGAWGDNQSGITIELWKSNLSNVQIYNNLFNDSLSIPHATYSNGVPTVTAKVFNNQFIADHVSGSKYTYAIEAGADNMQIYNNYFKNGIYPISSFNSSQAVSGHSVHHNIFDAIENNTVFNYPGLQNSTLNNNIVIVSSNLQSNSLSNFSLFYTKYNTSQNVDITDNILINENSIYNDSNPIVVDGTATLGANFNVNNNLFYRWKQGGTNSFEMDPYLSNASPNKDYRLRYDSLALALGIGNVNTRSMGLRSDFTYANANDTLSQVWAEPVGSASNDSVVRLTPTNTVQLNMYGRTVSGYVASISSSNITYGTPVDLSGSNVISINSSGLITANNAGKAKVTVSVTKGSVTRTSTIYVFVSQETQAPIAPTNLTATTFNSSRVDLTWTASTDNVGVAGYMIFHNGQYVATASGTSYSDVNLIGGTNYSYRIKAIDAAGNVSADSNIPATVTTTSNLAYNKTVSVSNYYQNNATYNGQKAIDMNGTTRWATDNGVTSAWLEIDFGYSTTFNRTILKEAQAYGNRINAYQIQYWDSTSTSWVTVYTGGSPAATQSDTFSPVTSNKVRLNITGVTGSNGPTVWEFEVYNVPNLALNKTTTASSEWNSSNTFYAFRATDGKSFTRWSAASGQVNNQYLTVDFGSQKTFGHVLIQEPSGYTRVTAYKLQYSTNGITFTDISGTSGTTIGTNKFVAFTPVTASHLRLYITSASAEPTMQELIVFEQ</sequence>
<dbReference type="Gene3D" id="2.60.40.10">
    <property type="entry name" value="Immunoglobulins"/>
    <property type="match status" value="1"/>
</dbReference>
<dbReference type="InterPro" id="IPR003961">
    <property type="entry name" value="FN3_dom"/>
</dbReference>
<dbReference type="SUPFAM" id="SSF51126">
    <property type="entry name" value="Pectin lyase-like"/>
    <property type="match status" value="1"/>
</dbReference>
<dbReference type="PROSITE" id="PS50853">
    <property type="entry name" value="FN3"/>
    <property type="match status" value="1"/>
</dbReference>
<dbReference type="AlphaFoldDB" id="A0AA96RLH2"/>
<dbReference type="SUPFAM" id="SSF49785">
    <property type="entry name" value="Galactose-binding domain-like"/>
    <property type="match status" value="2"/>
</dbReference>
<reference evidence="4" key="1">
    <citation type="submission" date="2022-02" db="EMBL/GenBank/DDBJ databases">
        <title>Paenibacillus sp. MBLB1832 Whole Genome Shotgun Sequencing.</title>
        <authorList>
            <person name="Hwang C.Y."/>
            <person name="Cho E.-S."/>
            <person name="Seo M.-J."/>
        </authorList>
    </citation>
    <scope>NUCLEOTIDE SEQUENCE</scope>
    <source>
        <strain evidence="4">MBLB1832</strain>
    </source>
</reference>
<gene>
    <name evidence="4" type="ORF">MJB10_04545</name>
</gene>
<dbReference type="Pfam" id="PF00754">
    <property type="entry name" value="F5_F8_type_C"/>
    <property type="match status" value="1"/>
</dbReference>
<dbReference type="InterPro" id="IPR011050">
    <property type="entry name" value="Pectin_lyase_fold/virulence"/>
</dbReference>
<dbReference type="Gene3D" id="2.60.120.260">
    <property type="entry name" value="Galactose-binding domain-like"/>
    <property type="match status" value="2"/>
</dbReference>
<dbReference type="SUPFAM" id="SSF49265">
    <property type="entry name" value="Fibronectin type III"/>
    <property type="match status" value="1"/>
</dbReference>
<dbReference type="CDD" id="cd00063">
    <property type="entry name" value="FN3"/>
    <property type="match status" value="1"/>
</dbReference>
<dbReference type="Gene3D" id="2.160.20.10">
    <property type="entry name" value="Single-stranded right-handed beta-helix, Pectin lyase-like"/>
    <property type="match status" value="1"/>
</dbReference>
<dbReference type="InterPro" id="IPR000421">
    <property type="entry name" value="FA58C"/>
</dbReference>
<dbReference type="PROSITE" id="PS50022">
    <property type="entry name" value="FA58C_3"/>
    <property type="match status" value="2"/>
</dbReference>
<dbReference type="Proteomes" id="UP001304650">
    <property type="component" value="Chromosome"/>
</dbReference>
<dbReference type="InterPro" id="IPR012334">
    <property type="entry name" value="Pectin_lyas_fold"/>
</dbReference>
<dbReference type="InterPro" id="IPR006626">
    <property type="entry name" value="PbH1"/>
</dbReference>
<proteinExistence type="predicted"/>
<dbReference type="SMART" id="SM00710">
    <property type="entry name" value="PbH1"/>
    <property type="match status" value="7"/>
</dbReference>